<sequence>MTTPCKIAVLIGSLRQASWSRRVSHAIAALAPPSLQFDELDIGQLAFYNEDSEAKPPPEWVRFREQVRASQAVLFVTPEYNRSVPAVLKNALDVGSRPYGHSVWAHRPAAVISASPGAVGGFGAHHHLRQVLTALDMPTLAHPELYIGGVHRLFDEAGALNNDDTRTLLQRFLDRFEAWIEANAPRHNAEPHA</sequence>
<evidence type="ECO:0000259" key="1">
    <source>
        <dbReference type="Pfam" id="PF03358"/>
    </source>
</evidence>
<protein>
    <submittedName>
        <fullName evidence="2">ACP phosphodiesterase</fullName>
    </submittedName>
</protein>
<keyword evidence="3" id="KW-1185">Reference proteome</keyword>
<dbReference type="EMBL" id="CP029210">
    <property type="protein sequence ID" value="AWI52587.1"/>
    <property type="molecule type" value="Genomic_DNA"/>
</dbReference>
<accession>A0A2U8FNS0</accession>
<dbReference type="GO" id="GO:0005829">
    <property type="term" value="C:cytosol"/>
    <property type="evidence" value="ECO:0007669"/>
    <property type="project" value="TreeGrafter"/>
</dbReference>
<gene>
    <name evidence="2" type="ORF">DEH84_03505</name>
</gene>
<dbReference type="OrthoDB" id="9812295at2"/>
<dbReference type="RefSeq" id="WP_109034808.1">
    <property type="nucleotide sequence ID" value="NZ_CP029210.1"/>
</dbReference>
<dbReference type="KEGG" id="aon:DEH84_03505"/>
<dbReference type="PANTHER" id="PTHR30543:SF21">
    <property type="entry name" value="NAD(P)H-DEPENDENT FMN REDUCTASE LOT6"/>
    <property type="match status" value="1"/>
</dbReference>
<dbReference type="Pfam" id="PF03358">
    <property type="entry name" value="FMN_red"/>
    <property type="match status" value="1"/>
</dbReference>
<evidence type="ECO:0000313" key="3">
    <source>
        <dbReference type="Proteomes" id="UP000244892"/>
    </source>
</evidence>
<dbReference type="SUPFAM" id="SSF52218">
    <property type="entry name" value="Flavoproteins"/>
    <property type="match status" value="1"/>
</dbReference>
<dbReference type="PANTHER" id="PTHR30543">
    <property type="entry name" value="CHROMATE REDUCTASE"/>
    <property type="match status" value="1"/>
</dbReference>
<dbReference type="InterPro" id="IPR050712">
    <property type="entry name" value="NAD(P)H-dep_reductase"/>
</dbReference>
<dbReference type="Proteomes" id="UP000244892">
    <property type="component" value="Chromosome"/>
</dbReference>
<dbReference type="GO" id="GO:0016491">
    <property type="term" value="F:oxidoreductase activity"/>
    <property type="evidence" value="ECO:0007669"/>
    <property type="project" value="InterPro"/>
</dbReference>
<dbReference type="InterPro" id="IPR029039">
    <property type="entry name" value="Flavoprotein-like_sf"/>
</dbReference>
<name>A0A2U8FNS0_9BURK</name>
<dbReference type="GO" id="GO:0010181">
    <property type="term" value="F:FMN binding"/>
    <property type="evidence" value="ECO:0007669"/>
    <property type="project" value="TreeGrafter"/>
</dbReference>
<dbReference type="AlphaFoldDB" id="A0A2U8FNS0"/>
<evidence type="ECO:0000313" key="2">
    <source>
        <dbReference type="EMBL" id="AWI52587.1"/>
    </source>
</evidence>
<dbReference type="Gene3D" id="3.40.50.360">
    <property type="match status" value="1"/>
</dbReference>
<feature type="domain" description="NADPH-dependent FMN reductase-like" evidence="1">
    <location>
        <begin position="6"/>
        <end position="149"/>
    </location>
</feature>
<dbReference type="InterPro" id="IPR005025">
    <property type="entry name" value="FMN_Rdtase-like_dom"/>
</dbReference>
<proteinExistence type="predicted"/>
<organism evidence="2 3">
    <name type="scientific">Aquabacterium olei</name>
    <dbReference type="NCBI Taxonomy" id="1296669"/>
    <lineage>
        <taxon>Bacteria</taxon>
        <taxon>Pseudomonadati</taxon>
        <taxon>Pseudomonadota</taxon>
        <taxon>Betaproteobacteria</taxon>
        <taxon>Burkholderiales</taxon>
        <taxon>Aquabacterium</taxon>
    </lineage>
</organism>
<reference evidence="2 3" key="1">
    <citation type="submission" date="2018-05" db="EMBL/GenBank/DDBJ databases">
        <title>complete genome sequence of Aquabacterium olei NBRC 110486.</title>
        <authorList>
            <person name="Tang B."/>
            <person name="Chang J."/>
            <person name="Zhang L."/>
            <person name="Yang H."/>
        </authorList>
    </citation>
    <scope>NUCLEOTIDE SEQUENCE [LARGE SCALE GENOMIC DNA]</scope>
    <source>
        <strain evidence="2 3">NBRC 110486</strain>
    </source>
</reference>